<accession>A0A1A8EY87</accession>
<keyword evidence="1" id="KW-0812">Transmembrane</keyword>
<dbReference type="EMBL" id="HAEB01005295">
    <property type="protein sequence ID" value="SBQ51822.1"/>
    <property type="molecule type" value="Transcribed_RNA"/>
</dbReference>
<evidence type="ECO:0000313" key="2">
    <source>
        <dbReference type="EMBL" id="SBQ51822.1"/>
    </source>
</evidence>
<reference evidence="2" key="2">
    <citation type="submission" date="2016-06" db="EMBL/GenBank/DDBJ databases">
        <title>The genome of a short-lived fish provides insights into sex chromosome evolution and the genetic control of aging.</title>
        <authorList>
            <person name="Reichwald K."/>
            <person name="Felder M."/>
            <person name="Petzold A."/>
            <person name="Koch P."/>
            <person name="Groth M."/>
            <person name="Platzer M."/>
        </authorList>
    </citation>
    <scope>NUCLEOTIDE SEQUENCE</scope>
    <source>
        <tissue evidence="2">Brain</tissue>
    </source>
</reference>
<feature type="transmembrane region" description="Helical" evidence="1">
    <location>
        <begin position="12"/>
        <end position="34"/>
    </location>
</feature>
<keyword evidence="1" id="KW-1133">Transmembrane helix</keyword>
<evidence type="ECO:0000256" key="1">
    <source>
        <dbReference type="SAM" id="Phobius"/>
    </source>
</evidence>
<proteinExistence type="predicted"/>
<name>A0A1A8EY87_9TELE</name>
<feature type="transmembrane region" description="Helical" evidence="1">
    <location>
        <begin position="68"/>
        <end position="91"/>
    </location>
</feature>
<reference evidence="2" key="1">
    <citation type="submission" date="2016-05" db="EMBL/GenBank/DDBJ databases">
        <authorList>
            <person name="Lavstsen T."/>
            <person name="Jespersen J.S."/>
        </authorList>
    </citation>
    <scope>NUCLEOTIDE SEQUENCE</scope>
    <source>
        <tissue evidence="2">Brain</tissue>
    </source>
</reference>
<organism evidence="2">
    <name type="scientific">Nothobranchius korthausae</name>
    <dbReference type="NCBI Taxonomy" id="1143690"/>
    <lineage>
        <taxon>Eukaryota</taxon>
        <taxon>Metazoa</taxon>
        <taxon>Chordata</taxon>
        <taxon>Craniata</taxon>
        <taxon>Vertebrata</taxon>
        <taxon>Euteleostomi</taxon>
        <taxon>Actinopterygii</taxon>
        <taxon>Neopterygii</taxon>
        <taxon>Teleostei</taxon>
        <taxon>Neoteleostei</taxon>
        <taxon>Acanthomorphata</taxon>
        <taxon>Ovalentaria</taxon>
        <taxon>Atherinomorphae</taxon>
        <taxon>Cyprinodontiformes</taxon>
        <taxon>Nothobranchiidae</taxon>
        <taxon>Nothobranchius</taxon>
    </lineage>
</organism>
<dbReference type="AlphaFoldDB" id="A0A1A8EY87"/>
<keyword evidence="1" id="KW-0472">Membrane</keyword>
<protein>
    <submittedName>
        <fullName evidence="2">Uncharacterized protein</fullName>
    </submittedName>
</protein>
<gene>
    <name evidence="2" type="primary">Nfu_g_1_006967</name>
</gene>
<sequence>GLLFGKPVCLGLLSGFWTCGLGPALWFLFLRVLYAAPLSRSEFFSSTVRTDGLLELLLVLPNRVKAQLAILLSSSMGVVLRSTVPMYWLYWACRFPRNSPLKPFSSSIPSLHSVPKYALKRR</sequence>
<feature type="non-terminal residue" evidence="2">
    <location>
        <position position="122"/>
    </location>
</feature>
<feature type="non-terminal residue" evidence="2">
    <location>
        <position position="1"/>
    </location>
</feature>